<comment type="caution">
    <text evidence="2">The sequence shown here is derived from an EMBL/GenBank/DDBJ whole genome shotgun (WGS) entry which is preliminary data.</text>
</comment>
<dbReference type="Gene3D" id="3.40.960.10">
    <property type="entry name" value="VSR Endonuclease"/>
    <property type="match status" value="1"/>
</dbReference>
<dbReference type="Proteomes" id="UP000034516">
    <property type="component" value="Unassembled WGS sequence"/>
</dbReference>
<dbReference type="PANTHER" id="PTHR38590:SF1">
    <property type="entry name" value="BLL0828 PROTEIN"/>
    <property type="match status" value="1"/>
</dbReference>
<sequence length="120" mass="14505">MGVIHNLNNLTPLRKKLRSEMTEPEWRLWYQIRNSLLGYKFRRQHSIGPYIVDFYCPKKKLIIEIDGGQHNEDKNIEQDLERTRYFNNLGIRVFRVWNNDMMQNLEGVIEELIRILNVSE</sequence>
<dbReference type="EMBL" id="LCCW01000004">
    <property type="protein sequence ID" value="KKS43082.1"/>
    <property type="molecule type" value="Genomic_DNA"/>
</dbReference>
<reference evidence="2 3" key="1">
    <citation type="journal article" date="2015" name="Nature">
        <title>rRNA introns, odd ribosomes, and small enigmatic genomes across a large radiation of phyla.</title>
        <authorList>
            <person name="Brown C.T."/>
            <person name="Hug L.A."/>
            <person name="Thomas B.C."/>
            <person name="Sharon I."/>
            <person name="Castelle C.J."/>
            <person name="Singh A."/>
            <person name="Wilkins M.J."/>
            <person name="Williams K.H."/>
            <person name="Banfield J.F."/>
        </authorList>
    </citation>
    <scope>NUCLEOTIDE SEQUENCE [LARGE SCALE GENOMIC DNA]</scope>
</reference>
<dbReference type="SUPFAM" id="SSF52980">
    <property type="entry name" value="Restriction endonuclease-like"/>
    <property type="match status" value="1"/>
</dbReference>
<organism evidence="2 3">
    <name type="scientific">Candidatus Kuenenbacteria bacterium GW2011_GWA2_42_15</name>
    <dbReference type="NCBI Taxonomy" id="1618677"/>
    <lineage>
        <taxon>Bacteria</taxon>
        <taxon>Candidatus Kueneniibacteriota</taxon>
    </lineage>
</organism>
<accession>A0A0G0Z2S9</accession>
<dbReference type="PANTHER" id="PTHR38590">
    <property type="entry name" value="BLL0828 PROTEIN"/>
    <property type="match status" value="1"/>
</dbReference>
<feature type="domain" description="DUF559" evidence="1">
    <location>
        <begin position="12"/>
        <end position="116"/>
    </location>
</feature>
<evidence type="ECO:0000313" key="3">
    <source>
        <dbReference type="Proteomes" id="UP000034516"/>
    </source>
</evidence>
<dbReference type="Pfam" id="PF04480">
    <property type="entry name" value="DUF559"/>
    <property type="match status" value="1"/>
</dbReference>
<proteinExistence type="predicted"/>
<evidence type="ECO:0000313" key="2">
    <source>
        <dbReference type="EMBL" id="KKS43082.1"/>
    </source>
</evidence>
<name>A0A0G0Z2S9_9BACT</name>
<dbReference type="InterPro" id="IPR007569">
    <property type="entry name" value="DUF559"/>
</dbReference>
<dbReference type="InterPro" id="IPR047216">
    <property type="entry name" value="Endonuclease_DUF559_bact"/>
</dbReference>
<dbReference type="InterPro" id="IPR011335">
    <property type="entry name" value="Restrct_endonuc-II-like"/>
</dbReference>
<dbReference type="AlphaFoldDB" id="A0A0G0Z2S9"/>
<gene>
    <name evidence="2" type="ORF">UV02_C0004G0016</name>
</gene>
<evidence type="ECO:0000259" key="1">
    <source>
        <dbReference type="Pfam" id="PF04480"/>
    </source>
</evidence>
<dbReference type="CDD" id="cd01038">
    <property type="entry name" value="Endonuclease_DUF559"/>
    <property type="match status" value="1"/>
</dbReference>
<protein>
    <submittedName>
        <fullName evidence="2">Primosomal protein N</fullName>
    </submittedName>
</protein>